<dbReference type="GO" id="GO:0016020">
    <property type="term" value="C:membrane"/>
    <property type="evidence" value="ECO:0007669"/>
    <property type="project" value="TreeGrafter"/>
</dbReference>
<protein>
    <submittedName>
        <fullName evidence="3">Pimeloyl-ACP methyl ester carboxylesterase</fullName>
    </submittedName>
</protein>
<organism evidence="3 4">
    <name type="scientific">Catenuloplanes indicus</name>
    <dbReference type="NCBI Taxonomy" id="137267"/>
    <lineage>
        <taxon>Bacteria</taxon>
        <taxon>Bacillati</taxon>
        <taxon>Actinomycetota</taxon>
        <taxon>Actinomycetes</taxon>
        <taxon>Micromonosporales</taxon>
        <taxon>Micromonosporaceae</taxon>
        <taxon>Catenuloplanes</taxon>
    </lineage>
</organism>
<evidence type="ECO:0000313" key="4">
    <source>
        <dbReference type="Proteomes" id="UP001240236"/>
    </source>
</evidence>
<dbReference type="Proteomes" id="UP001240236">
    <property type="component" value="Unassembled WGS sequence"/>
</dbReference>
<name>A0AAE3VYT9_9ACTN</name>
<dbReference type="InterPro" id="IPR000639">
    <property type="entry name" value="Epox_hydrolase-like"/>
</dbReference>
<comment type="caution">
    <text evidence="3">The sequence shown here is derived from an EMBL/GenBank/DDBJ whole genome shotgun (WGS) entry which is preliminary data.</text>
</comment>
<accession>A0AAE3VYT9</accession>
<dbReference type="PANTHER" id="PTHR43798:SF33">
    <property type="entry name" value="HYDROLASE, PUTATIVE (AFU_ORTHOLOGUE AFUA_2G14860)-RELATED"/>
    <property type="match status" value="1"/>
</dbReference>
<dbReference type="Pfam" id="PF12697">
    <property type="entry name" value="Abhydrolase_6"/>
    <property type="match status" value="1"/>
</dbReference>
<evidence type="ECO:0000256" key="1">
    <source>
        <dbReference type="SAM" id="MobiDB-lite"/>
    </source>
</evidence>
<sequence length="326" mass="34352">MSQRQTLLPTGTEIELPDGVRLHAEIGGDPDAPLTVVLLHGWTLDVRCWHRVLAELGETEARIVAYDARGHGLSDATPLDCATLGQLGDDLRTVLDELAPTGRVVLAGHSMGGMTIMEYAHRHPEHFASRIAGLVLVSTSAEGTSRTHYGLPSPLATLFRLAETTGAGVLARCGTWRPHRAVLPVLGPAIRWLLYGDRCDGSDLRLTLSSVGRCSLRAIGGFRTSIGTQQRLDTLSTLGDVPAAVLAGSDDRLTPPACAEAIADALPGTELTLCPGGGHMLMLERPAEVAGALAAVTRRAAGSTPLHAPGRRHARRTARPGTARAA</sequence>
<reference evidence="3 4" key="1">
    <citation type="submission" date="2023-07" db="EMBL/GenBank/DDBJ databases">
        <title>Sequencing the genomes of 1000 actinobacteria strains.</title>
        <authorList>
            <person name="Klenk H.-P."/>
        </authorList>
    </citation>
    <scope>NUCLEOTIDE SEQUENCE [LARGE SCALE GENOMIC DNA]</scope>
    <source>
        <strain evidence="3 4">DSM 44709</strain>
    </source>
</reference>
<dbReference type="PANTHER" id="PTHR43798">
    <property type="entry name" value="MONOACYLGLYCEROL LIPASE"/>
    <property type="match status" value="1"/>
</dbReference>
<dbReference type="PRINTS" id="PR00412">
    <property type="entry name" value="EPOXHYDRLASE"/>
</dbReference>
<feature type="domain" description="AB hydrolase-1" evidence="2">
    <location>
        <begin position="36"/>
        <end position="291"/>
    </location>
</feature>
<feature type="compositionally biased region" description="Basic residues" evidence="1">
    <location>
        <begin position="309"/>
        <end position="318"/>
    </location>
</feature>
<keyword evidence="4" id="KW-1185">Reference proteome</keyword>
<dbReference type="EMBL" id="JAUSUZ010000001">
    <property type="protein sequence ID" value="MDQ0366117.1"/>
    <property type="molecule type" value="Genomic_DNA"/>
</dbReference>
<evidence type="ECO:0000259" key="2">
    <source>
        <dbReference type="Pfam" id="PF12697"/>
    </source>
</evidence>
<dbReference type="InterPro" id="IPR029058">
    <property type="entry name" value="AB_hydrolase_fold"/>
</dbReference>
<dbReference type="GO" id="GO:0003824">
    <property type="term" value="F:catalytic activity"/>
    <property type="evidence" value="ECO:0007669"/>
    <property type="project" value="InterPro"/>
</dbReference>
<evidence type="ECO:0000313" key="3">
    <source>
        <dbReference type="EMBL" id="MDQ0366117.1"/>
    </source>
</evidence>
<dbReference type="AlphaFoldDB" id="A0AAE3VYT9"/>
<dbReference type="Gene3D" id="3.40.50.1820">
    <property type="entry name" value="alpha/beta hydrolase"/>
    <property type="match status" value="1"/>
</dbReference>
<dbReference type="InterPro" id="IPR000073">
    <property type="entry name" value="AB_hydrolase_1"/>
</dbReference>
<dbReference type="RefSeq" id="WP_307239211.1">
    <property type="nucleotide sequence ID" value="NZ_JAUSUZ010000001.1"/>
</dbReference>
<gene>
    <name evidence="3" type="ORF">J2S42_002786</name>
</gene>
<proteinExistence type="predicted"/>
<dbReference type="SUPFAM" id="SSF53474">
    <property type="entry name" value="alpha/beta-Hydrolases"/>
    <property type="match status" value="1"/>
</dbReference>
<feature type="region of interest" description="Disordered" evidence="1">
    <location>
        <begin position="300"/>
        <end position="326"/>
    </location>
</feature>
<dbReference type="InterPro" id="IPR050266">
    <property type="entry name" value="AB_hydrolase_sf"/>
</dbReference>